<dbReference type="OrthoDB" id="1682876at2759"/>
<organism evidence="2 3">
    <name type="scientific">Genlisea aurea</name>
    <dbReference type="NCBI Taxonomy" id="192259"/>
    <lineage>
        <taxon>Eukaryota</taxon>
        <taxon>Viridiplantae</taxon>
        <taxon>Streptophyta</taxon>
        <taxon>Embryophyta</taxon>
        <taxon>Tracheophyta</taxon>
        <taxon>Spermatophyta</taxon>
        <taxon>Magnoliopsida</taxon>
        <taxon>eudicotyledons</taxon>
        <taxon>Gunneridae</taxon>
        <taxon>Pentapetalae</taxon>
        <taxon>asterids</taxon>
        <taxon>lamiids</taxon>
        <taxon>Lamiales</taxon>
        <taxon>Lentibulariaceae</taxon>
        <taxon>Genlisea</taxon>
    </lineage>
</organism>
<protein>
    <recommendedName>
        <fullName evidence="4">DUF761 domain-containing protein</fullName>
    </recommendedName>
</protein>
<feature type="region of interest" description="Disordered" evidence="1">
    <location>
        <begin position="60"/>
        <end position="80"/>
    </location>
</feature>
<feature type="non-terminal residue" evidence="2">
    <location>
        <position position="123"/>
    </location>
</feature>
<dbReference type="InterPro" id="IPR008480">
    <property type="entry name" value="DUF761_pln"/>
</dbReference>
<gene>
    <name evidence="2" type="ORF">M569_00865</name>
</gene>
<reference evidence="2 3" key="1">
    <citation type="journal article" date="2013" name="BMC Genomics">
        <title>The miniature genome of a carnivorous plant Genlisea aurea contains a low number of genes and short non-coding sequences.</title>
        <authorList>
            <person name="Leushkin E.V."/>
            <person name="Sutormin R.A."/>
            <person name="Nabieva E.R."/>
            <person name="Penin A.A."/>
            <person name="Kondrashov A.S."/>
            <person name="Logacheva M.D."/>
        </authorList>
    </citation>
    <scope>NUCLEOTIDE SEQUENCE [LARGE SCALE GENOMIC DNA]</scope>
</reference>
<sequence>MAVDRWSPIGRLKTAVKKIKILVDLTLNRWKLASLVGILQRKKRRLSFNNDRAHGLAAFLGTESESEEEPGSAGELHRTISYPSEDDVDKRAEAFIANFYKQLRLERQVSLELKYLRGNSFDS</sequence>
<dbReference type="EMBL" id="AUSU01000259">
    <property type="protein sequence ID" value="EPS73898.1"/>
    <property type="molecule type" value="Genomic_DNA"/>
</dbReference>
<comment type="caution">
    <text evidence="2">The sequence shown here is derived from an EMBL/GenBank/DDBJ whole genome shotgun (WGS) entry which is preliminary data.</text>
</comment>
<evidence type="ECO:0000313" key="3">
    <source>
        <dbReference type="Proteomes" id="UP000015453"/>
    </source>
</evidence>
<keyword evidence="3" id="KW-1185">Reference proteome</keyword>
<dbReference type="AlphaFoldDB" id="S8ED69"/>
<evidence type="ECO:0000256" key="1">
    <source>
        <dbReference type="SAM" id="MobiDB-lite"/>
    </source>
</evidence>
<dbReference type="Proteomes" id="UP000015453">
    <property type="component" value="Unassembled WGS sequence"/>
</dbReference>
<accession>S8ED69</accession>
<proteinExistence type="predicted"/>
<evidence type="ECO:0008006" key="4">
    <source>
        <dbReference type="Google" id="ProtNLM"/>
    </source>
</evidence>
<evidence type="ECO:0000313" key="2">
    <source>
        <dbReference type="EMBL" id="EPS73898.1"/>
    </source>
</evidence>
<dbReference type="PANTHER" id="PTHR33098">
    <property type="entry name" value="COTTON FIBER (DUF761)"/>
    <property type="match status" value="1"/>
</dbReference>
<dbReference type="Pfam" id="PF05553">
    <property type="entry name" value="DUF761"/>
    <property type="match status" value="1"/>
</dbReference>
<dbReference type="PANTHER" id="PTHR33098:SF112">
    <property type="entry name" value="COTTON FIBER PROTEIN"/>
    <property type="match status" value="1"/>
</dbReference>
<name>S8ED69_9LAMI</name>